<feature type="region of interest" description="Disordered" evidence="2">
    <location>
        <begin position="1500"/>
        <end position="1537"/>
    </location>
</feature>
<feature type="domain" description="PH" evidence="3">
    <location>
        <begin position="1923"/>
        <end position="2045"/>
    </location>
</feature>
<feature type="region of interest" description="Disordered" evidence="2">
    <location>
        <begin position="188"/>
        <end position="215"/>
    </location>
</feature>
<name>A0A1X0SA28_RHIZD</name>
<evidence type="ECO:0000259" key="3">
    <source>
        <dbReference type="PROSITE" id="PS50003"/>
    </source>
</evidence>
<proteinExistence type="predicted"/>
<gene>
    <name evidence="4" type="ORF">BCV71DRAFT_232614</name>
</gene>
<organism evidence="4 5">
    <name type="scientific">Rhizopus microsporus</name>
    <dbReference type="NCBI Taxonomy" id="58291"/>
    <lineage>
        <taxon>Eukaryota</taxon>
        <taxon>Fungi</taxon>
        <taxon>Fungi incertae sedis</taxon>
        <taxon>Mucoromycota</taxon>
        <taxon>Mucoromycotina</taxon>
        <taxon>Mucoromycetes</taxon>
        <taxon>Mucorales</taxon>
        <taxon>Mucorineae</taxon>
        <taxon>Rhizopodaceae</taxon>
        <taxon>Rhizopus</taxon>
    </lineage>
</organism>
<dbReference type="EMBL" id="KV921284">
    <property type="protein sequence ID" value="ORE21079.1"/>
    <property type="molecule type" value="Genomic_DNA"/>
</dbReference>
<evidence type="ECO:0000313" key="5">
    <source>
        <dbReference type="Proteomes" id="UP000242381"/>
    </source>
</evidence>
<feature type="region of interest" description="Disordered" evidence="2">
    <location>
        <begin position="668"/>
        <end position="689"/>
    </location>
</feature>
<dbReference type="OMA" id="WHQREAS"/>
<feature type="compositionally biased region" description="Basic and acidic residues" evidence="2">
    <location>
        <begin position="1382"/>
        <end position="1402"/>
    </location>
</feature>
<feature type="compositionally biased region" description="Basic and acidic residues" evidence="2">
    <location>
        <begin position="446"/>
        <end position="469"/>
    </location>
</feature>
<feature type="region of interest" description="Disordered" evidence="2">
    <location>
        <begin position="1361"/>
        <end position="1402"/>
    </location>
</feature>
<feature type="region of interest" description="Disordered" evidence="2">
    <location>
        <begin position="516"/>
        <end position="538"/>
    </location>
</feature>
<evidence type="ECO:0000256" key="2">
    <source>
        <dbReference type="SAM" id="MobiDB-lite"/>
    </source>
</evidence>
<dbReference type="PROSITE" id="PS50088">
    <property type="entry name" value="ANK_REPEAT"/>
    <property type="match status" value="1"/>
</dbReference>
<feature type="compositionally biased region" description="Acidic residues" evidence="2">
    <location>
        <begin position="382"/>
        <end position="399"/>
    </location>
</feature>
<dbReference type="InterPro" id="IPR011993">
    <property type="entry name" value="PH-like_dom_sf"/>
</dbReference>
<sequence>MKEPIEETLVVDWTTAIEALDLHTVQELLDLQPDLLWTPLTPLSHLETDFAHFIDRLQEYKLLGTSIRPLYALHHILFDYGAEGDEWAEERHELIQFILKKSTTKELDTFVWGEEENTIMHLAYFLNKQDLIQQLLEKGVSNDRRNKLGHLPADNDQPKLLVKDKLKTSTASKQASTSERFRRLRELAESHKDHVKNNKSKTERQNSTRRYFRPGHLEERKRRVLSEEEEAELREKERLKRQKEVELLAQRSAVKNNPLFKKFEGQQDESNETEQVKATTATTSDSMKAKTKFLNAAEQVKRSSRVINILKDRSVVSTSVFRQQTADAQPPKKVPSLRTLKAAKEASAKKRAEPSEIAEETQKIESNNIPAPSISSTSSQNTEEEAEEAEEEEEEEEREQENNKVVPVISTEEDDSSTTLPIPIEISSPLPSPKPTLSTEIGSENDNDKLDPPFIKMPERKPRVDADDKAILPSGKRITIKKKGKVKQIINVHEHLNEEEKIEIYSTGKKFQVWKRDETGHEDGNNDDEASTYRKKKDSEEALYTGAAVDDTLSKSSFIKGSVNDDAKESVKKDVKDNAKEDIKDNAKDIQEYAKMNVEKDVKKDVKGDMQEYIKEDSKDVKANVKKDTKKDAKEYAKEVKEDVKKSIKEFFKMGFEEDIEEDIKEVGKKNIKEDSQEERKDSVKEYTKEKTYDTLDRSISPIATVTVKNSDPDSPTSSVTKRGPEINSSLKVKDEISRINEVTIAFDQKQLKEARQSEDGLVDVYGHDSVADSTINKPALVTHDLAFDGHTITEDKNHQQPAYKSQSNESLNKNIPSNLMEGNMFNEYHFAKDDDDDDDSVLYNRESMHHSEVAGKVIYTTPKTQTVYETPTILMAEPVAVPQEMPDAMSFEKGVVRLDNVASSQAAAYIENDVLNIHQEILNKNEMSQEGNGNDDDTDDYYKKKKTSVEDLHTEITAYYAKDIDVVDSSVPVSSSIEGYTKEYTKEDVREVVKEYIQEDIKQDKKEYIHEDIKENAKQKIEENGKEDTEENAKEDIREYVKKGTQEENIKENVQEGVKEKTDDTLGRSMPPLAVASIKTDDANSSVSSRYEPEIALPIKVKDGISKVNETTIGSDQKQLINTKQDDDDFLEIYSRDSVIDPILSRHTPLPHGDQAINENKGETKEMQDVNVYSNMTNNNRFSQYQFGGDDDDDDDSVLYSRESMHHREVTGKVVYTTPRTQVAHEIPTVLMAENVSIPQAASVTTSIEKRIVHLDNVAVAQAAAYIEHDVQSSRQEVMIEPMKDKIVIDHITTEDTGKVTNKPAPIHTSGAYVSDNNDDDYDDGVSTPTVANPYGMKGDHDEFSSNYDQFMQSSHLDIEEDNDEEGDGNLVGKTSKLRGHHDMEKQVDDEGRSSFSSDKDETAVLQNLSTESEVQLRTLAENSNGKNSEPDFLNMPYTATKEYTATTEKRKSGSQRNHWSIGINLVDKASTIRQSVAMSSEAGSEQWFDPENEWMEEEEVMADKSKTSISRSSSSFSSNSSESLMTPGSFKEPSKMQMMNETQMREMDEQDLDYYSTEIYNNGNGSGSNSKRNDNFPAQTMNQNDRKSFSSSQNEDGEGEILIYMDNREETIEEKLEKGNSTTITIIDKNQVNIKEEEATLSNSKEPRIEDISHYMNTLPKIQESTNIEQEVQTATATREKTNIPDAHEMMVIPNKSLDPLNQMGDSPPPPQQQQQRQSRPQHKHGKIYIGVSGAHDMLLPLPKEITYVRCVISDGEYEYMSRYEVLGHQILMDYECIIDSKPGMIITVSLHVRPDYHVKPRTGWTKWFTSIRKQKEHLSGYVHPEDGAIGQTRFAVDHMVPACYKKTYEANFDCFNSWYTRSSKERQRREQFGDEEDFLKIVGKLNIEMLYLPVSDPDVHVPKSLRECDLTLKILQWHDTCWKSGYLSTRLQGQKIWQRHYYRLIGSQLIGYTTDNEGNILQVWDHYNIADVIRLSAAADKVVVTLIEQEMKEDRVFGKESIHQENLKGFFRLSFTDYYLDCLADEVHESEEWVKAFKSMIGRVPLRLPYNYY</sequence>
<feature type="compositionally biased region" description="Polar residues" evidence="2">
    <location>
        <begin position="364"/>
        <end position="381"/>
    </location>
</feature>
<feature type="region of interest" description="Disordered" evidence="2">
    <location>
        <begin position="1300"/>
        <end position="1322"/>
    </location>
</feature>
<dbReference type="InterPro" id="IPR002110">
    <property type="entry name" value="Ankyrin_rpt"/>
</dbReference>
<keyword evidence="1" id="KW-0040">ANK repeat</keyword>
<protein>
    <recommendedName>
        <fullName evidence="3">PH domain-containing protein</fullName>
    </recommendedName>
</protein>
<feature type="region of interest" description="Disordered" evidence="2">
    <location>
        <begin position="322"/>
        <end position="469"/>
    </location>
</feature>
<feature type="compositionally biased region" description="Low complexity" evidence="2">
    <location>
        <begin position="1509"/>
        <end position="1525"/>
    </location>
</feature>
<dbReference type="VEuPathDB" id="FungiDB:BCV72DRAFT_304113"/>
<feature type="region of interest" description="Disordered" evidence="2">
    <location>
        <begin position="706"/>
        <end position="727"/>
    </location>
</feature>
<feature type="compositionally biased region" description="Basic and acidic residues" evidence="2">
    <location>
        <begin position="342"/>
        <end position="354"/>
    </location>
</feature>
<evidence type="ECO:0000313" key="4">
    <source>
        <dbReference type="EMBL" id="ORE21079.1"/>
    </source>
</evidence>
<feature type="compositionally biased region" description="Polar residues" evidence="2">
    <location>
        <begin position="276"/>
        <end position="285"/>
    </location>
</feature>
<dbReference type="SUPFAM" id="SSF50729">
    <property type="entry name" value="PH domain-like"/>
    <property type="match status" value="1"/>
</dbReference>
<dbReference type="Proteomes" id="UP000242381">
    <property type="component" value="Unassembled WGS sequence"/>
</dbReference>
<accession>A0A1X0SA28</accession>
<dbReference type="PROSITE" id="PS50003">
    <property type="entry name" value="PH_DOMAIN"/>
    <property type="match status" value="1"/>
</dbReference>
<feature type="region of interest" description="Disordered" evidence="2">
    <location>
        <begin position="1699"/>
        <end position="1726"/>
    </location>
</feature>
<feature type="region of interest" description="Disordered" evidence="2">
    <location>
        <begin position="262"/>
        <end position="285"/>
    </location>
</feature>
<feature type="repeat" description="ANK" evidence="1">
    <location>
        <begin position="115"/>
        <end position="147"/>
    </location>
</feature>
<reference evidence="4 5" key="1">
    <citation type="journal article" date="2016" name="Proc. Natl. Acad. Sci. U.S.A.">
        <title>Lipid metabolic changes in an early divergent fungus govern the establishment of a mutualistic symbiosis with endobacteria.</title>
        <authorList>
            <person name="Lastovetsky O.A."/>
            <person name="Gaspar M.L."/>
            <person name="Mondo S.J."/>
            <person name="LaButti K.M."/>
            <person name="Sandor L."/>
            <person name="Grigoriev I.V."/>
            <person name="Henry S.A."/>
            <person name="Pawlowska T.E."/>
        </authorList>
    </citation>
    <scope>NUCLEOTIDE SEQUENCE [LARGE SCALE GENOMIC DNA]</scope>
    <source>
        <strain evidence="4 5">ATCC 11559</strain>
    </source>
</reference>
<feature type="compositionally biased region" description="Basic and acidic residues" evidence="2">
    <location>
        <begin position="188"/>
        <end position="206"/>
    </location>
</feature>
<feature type="region of interest" description="Disordered" evidence="2">
    <location>
        <begin position="1146"/>
        <end position="1167"/>
    </location>
</feature>
<dbReference type="InterPro" id="IPR001849">
    <property type="entry name" value="PH_domain"/>
</dbReference>
<dbReference type="Gene3D" id="2.30.29.30">
    <property type="entry name" value="Pleckstrin-homology domain (PH domain)/Phosphotyrosine-binding domain (PTB)"/>
    <property type="match status" value="1"/>
</dbReference>
<feature type="compositionally biased region" description="Low complexity" evidence="2">
    <location>
        <begin position="1563"/>
        <end position="1572"/>
    </location>
</feature>
<feature type="compositionally biased region" description="Polar residues" evidence="2">
    <location>
        <begin position="1578"/>
        <end position="1596"/>
    </location>
</feature>
<feature type="compositionally biased region" description="Low complexity" evidence="2">
    <location>
        <begin position="417"/>
        <end position="439"/>
    </location>
</feature>
<feature type="region of interest" description="Disordered" evidence="2">
    <location>
        <begin position="1561"/>
        <end position="1598"/>
    </location>
</feature>
<evidence type="ECO:0000256" key="1">
    <source>
        <dbReference type="PROSITE-ProRule" id="PRU00023"/>
    </source>
</evidence>